<reference evidence="14 15" key="1">
    <citation type="submission" date="2019-02" db="EMBL/GenBank/DDBJ databases">
        <title>Deep-cultivation of Planctomycetes and their phenomic and genomic characterization uncovers novel biology.</title>
        <authorList>
            <person name="Wiegand S."/>
            <person name="Jogler M."/>
            <person name="Boedeker C."/>
            <person name="Pinto D."/>
            <person name="Vollmers J."/>
            <person name="Rivas-Marin E."/>
            <person name="Kohn T."/>
            <person name="Peeters S.H."/>
            <person name="Heuer A."/>
            <person name="Rast P."/>
            <person name="Oberbeckmann S."/>
            <person name="Bunk B."/>
            <person name="Jeske O."/>
            <person name="Meyerdierks A."/>
            <person name="Storesund J.E."/>
            <person name="Kallscheuer N."/>
            <person name="Luecker S."/>
            <person name="Lage O.M."/>
            <person name="Pohl T."/>
            <person name="Merkel B.J."/>
            <person name="Hornburger P."/>
            <person name="Mueller R.-W."/>
            <person name="Bruemmer F."/>
            <person name="Labrenz M."/>
            <person name="Spormann A.M."/>
            <person name="Op Den Camp H."/>
            <person name="Overmann J."/>
            <person name="Amann R."/>
            <person name="Jetten M.S.M."/>
            <person name="Mascher T."/>
            <person name="Medema M.H."/>
            <person name="Devos D.P."/>
            <person name="Kaster A.-K."/>
            <person name="Ovreas L."/>
            <person name="Rohde M."/>
            <person name="Galperin M.Y."/>
            <person name="Jogler C."/>
        </authorList>
    </citation>
    <scope>NUCLEOTIDE SEQUENCE [LARGE SCALE GENOMIC DNA]</scope>
    <source>
        <strain evidence="14 15">KOR42</strain>
    </source>
</reference>
<keyword evidence="7 11" id="KW-1133">Transmembrane helix</keyword>
<feature type="domain" description="V-ATPase proteolipid subunit C-like" evidence="13">
    <location>
        <begin position="38"/>
        <end position="97"/>
    </location>
</feature>
<evidence type="ECO:0000256" key="8">
    <source>
        <dbReference type="ARBA" id="ARBA00023065"/>
    </source>
</evidence>
<dbReference type="SUPFAM" id="SSF81333">
    <property type="entry name" value="F1F0 ATP synthase subunit C"/>
    <property type="match status" value="1"/>
</dbReference>
<proteinExistence type="inferred from homology"/>
<feature type="site" description="Reversibly protonated during proton transport" evidence="11">
    <location>
        <position position="85"/>
    </location>
</feature>
<gene>
    <name evidence="11 14" type="primary">atpE</name>
    <name evidence="14" type="ORF">KOR42_17620</name>
</gene>
<dbReference type="GO" id="GO:0046933">
    <property type="term" value="F:proton-transporting ATP synthase activity, rotational mechanism"/>
    <property type="evidence" value="ECO:0007669"/>
    <property type="project" value="UniProtKB-UniRule"/>
</dbReference>
<keyword evidence="11" id="KW-0066">ATP synthesis</keyword>
<keyword evidence="12" id="KW-0732">Signal</keyword>
<evidence type="ECO:0000256" key="3">
    <source>
        <dbReference type="ARBA" id="ARBA00022448"/>
    </source>
</evidence>
<comment type="function">
    <text evidence="11">F(1)F(0) ATP synthase produces ATP from ADP in the presence of a proton or sodium gradient. F-type ATPases consist of two structural domains, F(1) containing the extramembraneous catalytic core and F(0) containing the membrane proton channel, linked together by a central stalk and a peripheral stalk. During catalysis, ATP synthesis in the catalytic domain of F(1) is coupled via a rotary mechanism of the central stalk subunits to proton translocation.</text>
</comment>
<feature type="transmembrane region" description="Helical" evidence="11">
    <location>
        <begin position="39"/>
        <end position="57"/>
    </location>
</feature>
<evidence type="ECO:0000256" key="10">
    <source>
        <dbReference type="ARBA" id="ARBA00023136"/>
    </source>
</evidence>
<organism evidence="14 15">
    <name type="scientific">Thalassoglobus neptunius</name>
    <dbReference type="NCBI Taxonomy" id="1938619"/>
    <lineage>
        <taxon>Bacteria</taxon>
        <taxon>Pseudomonadati</taxon>
        <taxon>Planctomycetota</taxon>
        <taxon>Planctomycetia</taxon>
        <taxon>Planctomycetales</taxon>
        <taxon>Planctomycetaceae</taxon>
        <taxon>Thalassoglobus</taxon>
    </lineage>
</organism>
<name>A0A5C5X6I6_9PLAN</name>
<dbReference type="Pfam" id="PF00137">
    <property type="entry name" value="ATP-synt_C"/>
    <property type="match status" value="1"/>
</dbReference>
<feature type="transmembrane region" description="Helical" evidence="11">
    <location>
        <begin position="78"/>
        <end position="101"/>
    </location>
</feature>
<evidence type="ECO:0000256" key="4">
    <source>
        <dbReference type="ARBA" id="ARBA00022547"/>
    </source>
</evidence>
<dbReference type="HAMAP" id="MF_01396">
    <property type="entry name" value="ATP_synth_c_bact"/>
    <property type="match status" value="1"/>
</dbReference>
<feature type="chain" id="PRO_5022975983" description="ATP synthase subunit c" evidence="12">
    <location>
        <begin position="25"/>
        <end position="102"/>
    </location>
</feature>
<keyword evidence="4 11" id="KW-0138">CF(0)</keyword>
<evidence type="ECO:0000256" key="7">
    <source>
        <dbReference type="ARBA" id="ARBA00022989"/>
    </source>
</evidence>
<dbReference type="PROSITE" id="PS00605">
    <property type="entry name" value="ATPASE_C"/>
    <property type="match status" value="1"/>
</dbReference>
<dbReference type="CDD" id="cd18121">
    <property type="entry name" value="ATP-synt_Fo_c"/>
    <property type="match status" value="1"/>
</dbReference>
<keyword evidence="6 11" id="KW-0375">Hydrogen ion transport</keyword>
<evidence type="ECO:0000256" key="9">
    <source>
        <dbReference type="ARBA" id="ARBA00023121"/>
    </source>
</evidence>
<keyword evidence="9 11" id="KW-0446">Lipid-binding</keyword>
<evidence type="ECO:0000259" key="13">
    <source>
        <dbReference type="Pfam" id="PF00137"/>
    </source>
</evidence>
<evidence type="ECO:0000313" key="14">
    <source>
        <dbReference type="EMBL" id="TWT58388.1"/>
    </source>
</evidence>
<dbReference type="InterPro" id="IPR035921">
    <property type="entry name" value="F/V-ATP_Csub_sf"/>
</dbReference>
<dbReference type="AlphaFoldDB" id="A0A5C5X6I6"/>
<keyword evidence="5 11" id="KW-0812">Transmembrane</keyword>
<keyword evidence="3 11" id="KW-0813">Transport</keyword>
<dbReference type="InterPro" id="IPR002379">
    <property type="entry name" value="ATPase_proteolipid_c-like_dom"/>
</dbReference>
<keyword evidence="15" id="KW-1185">Reference proteome</keyword>
<dbReference type="GO" id="GO:0033177">
    <property type="term" value="C:proton-transporting two-sector ATPase complex, proton-transporting domain"/>
    <property type="evidence" value="ECO:0007669"/>
    <property type="project" value="InterPro"/>
</dbReference>
<dbReference type="GO" id="GO:0008289">
    <property type="term" value="F:lipid binding"/>
    <property type="evidence" value="ECO:0007669"/>
    <property type="project" value="UniProtKB-KW"/>
</dbReference>
<evidence type="ECO:0000256" key="12">
    <source>
        <dbReference type="SAM" id="SignalP"/>
    </source>
</evidence>
<comment type="similarity">
    <text evidence="2 11">Belongs to the ATPase C chain family.</text>
</comment>
<comment type="subcellular location">
    <subcellularLocation>
        <location evidence="11">Cell membrane</location>
        <topology evidence="11">Multi-pass membrane protein</topology>
    </subcellularLocation>
    <subcellularLocation>
        <location evidence="1">Membrane</location>
        <topology evidence="1">Multi-pass membrane protein</topology>
    </subcellularLocation>
</comment>
<comment type="function">
    <text evidence="11">Key component of the F(0) channel; it plays a direct role in translocation across the membrane. A homomeric c-ring of between 10-14 subunits forms the central stalk rotor element with the F(1) delta and epsilon subunits.</text>
</comment>
<feature type="signal peptide" evidence="12">
    <location>
        <begin position="1"/>
        <end position="24"/>
    </location>
</feature>
<evidence type="ECO:0000313" key="15">
    <source>
        <dbReference type="Proteomes" id="UP000317243"/>
    </source>
</evidence>
<dbReference type="EMBL" id="SIHI01000001">
    <property type="protein sequence ID" value="TWT58388.1"/>
    <property type="molecule type" value="Genomic_DNA"/>
</dbReference>
<sequence precursor="true">MSRVFQVVWCAAVAVLFFAVPAMAQEAVAQPLIDLTPAFGAGLVMIGAGFGIAKIGAAAVESMARQPEAAKDISGGMLLAAALIEGATFFALIVCILGIVLA</sequence>
<dbReference type="Gene3D" id="1.20.20.10">
    <property type="entry name" value="F1F0 ATP synthase subunit C"/>
    <property type="match status" value="1"/>
</dbReference>
<dbReference type="InterPro" id="IPR020537">
    <property type="entry name" value="ATP_synth_F0_csu_DDCD_BS"/>
</dbReference>
<evidence type="ECO:0000256" key="2">
    <source>
        <dbReference type="ARBA" id="ARBA00006704"/>
    </source>
</evidence>
<comment type="caution">
    <text evidence="14">The sequence shown here is derived from an EMBL/GenBank/DDBJ whole genome shotgun (WGS) entry which is preliminary data.</text>
</comment>
<keyword evidence="11" id="KW-1003">Cell membrane</keyword>
<protein>
    <recommendedName>
        <fullName evidence="11">ATP synthase subunit c</fullName>
    </recommendedName>
    <alternativeName>
        <fullName evidence="11">ATP synthase F(0) sector subunit c</fullName>
    </alternativeName>
    <alternativeName>
        <fullName evidence="11">F-type ATPase subunit c</fullName>
        <shortName evidence="11">F-ATPase subunit c</shortName>
    </alternativeName>
    <alternativeName>
        <fullName evidence="11">Lipid-binding protein</fullName>
    </alternativeName>
</protein>
<dbReference type="GO" id="GO:0045259">
    <property type="term" value="C:proton-transporting ATP synthase complex"/>
    <property type="evidence" value="ECO:0007669"/>
    <property type="project" value="UniProtKB-KW"/>
</dbReference>
<keyword evidence="10 11" id="KW-0472">Membrane</keyword>
<dbReference type="InterPro" id="IPR038662">
    <property type="entry name" value="ATP_synth_F0_csu_sf"/>
</dbReference>
<dbReference type="PRINTS" id="PR00124">
    <property type="entry name" value="ATPASEC"/>
</dbReference>
<dbReference type="Proteomes" id="UP000317243">
    <property type="component" value="Unassembled WGS sequence"/>
</dbReference>
<keyword evidence="8 11" id="KW-0406">Ion transport</keyword>
<evidence type="ECO:0000256" key="6">
    <source>
        <dbReference type="ARBA" id="ARBA00022781"/>
    </source>
</evidence>
<evidence type="ECO:0000256" key="5">
    <source>
        <dbReference type="ARBA" id="ARBA00022692"/>
    </source>
</evidence>
<dbReference type="InterPro" id="IPR000454">
    <property type="entry name" value="ATP_synth_F0_csu"/>
</dbReference>
<dbReference type="GO" id="GO:0005886">
    <property type="term" value="C:plasma membrane"/>
    <property type="evidence" value="ECO:0007669"/>
    <property type="project" value="UniProtKB-SubCell"/>
</dbReference>
<dbReference type="RefSeq" id="WP_231740787.1">
    <property type="nucleotide sequence ID" value="NZ_SIHI01000001.1"/>
</dbReference>
<accession>A0A5C5X6I6</accession>
<evidence type="ECO:0000256" key="11">
    <source>
        <dbReference type="HAMAP-Rule" id="MF_01396"/>
    </source>
</evidence>
<evidence type="ECO:0000256" key="1">
    <source>
        <dbReference type="ARBA" id="ARBA00004141"/>
    </source>
</evidence>